<comment type="caution">
    <text evidence="4">The sequence shown here is derived from an EMBL/GenBank/DDBJ whole genome shotgun (WGS) entry which is preliminary data.</text>
</comment>
<dbReference type="GO" id="GO:0004190">
    <property type="term" value="F:aspartic-type endopeptidase activity"/>
    <property type="evidence" value="ECO:0007669"/>
    <property type="project" value="InterPro"/>
</dbReference>
<dbReference type="CDD" id="cd05483">
    <property type="entry name" value="retropepsin_like_bacteria"/>
    <property type="match status" value="1"/>
</dbReference>
<proteinExistence type="predicted"/>
<reference evidence="4" key="1">
    <citation type="submission" date="2020-10" db="EMBL/GenBank/DDBJ databases">
        <authorList>
            <person name="Castelo-Branco R."/>
            <person name="Eusebio N."/>
            <person name="Adriana R."/>
            <person name="Vieira A."/>
            <person name="Brugerolle De Fraissinette N."/>
            <person name="Rezende De Castro R."/>
            <person name="Schneider M.P."/>
            <person name="Vasconcelos V."/>
            <person name="Leao P.N."/>
        </authorList>
    </citation>
    <scope>NUCLEOTIDE SEQUENCE</scope>
    <source>
        <strain evidence="4">LEGE 07157</strain>
    </source>
</reference>
<dbReference type="Gene3D" id="2.40.70.10">
    <property type="entry name" value="Acid Proteases"/>
    <property type="match status" value="1"/>
</dbReference>
<evidence type="ECO:0000259" key="3">
    <source>
        <dbReference type="PROSITE" id="PS50175"/>
    </source>
</evidence>
<dbReference type="InterPro" id="IPR001969">
    <property type="entry name" value="Aspartic_peptidase_AS"/>
</dbReference>
<dbReference type="PROSITE" id="PS00141">
    <property type="entry name" value="ASP_PROTEASE"/>
    <property type="match status" value="1"/>
</dbReference>
<feature type="chain" id="PRO_5035323818" evidence="2">
    <location>
        <begin position="23"/>
        <end position="174"/>
    </location>
</feature>
<dbReference type="GO" id="GO:0006508">
    <property type="term" value="P:proteolysis"/>
    <property type="evidence" value="ECO:0007669"/>
    <property type="project" value="UniProtKB-KW"/>
</dbReference>
<name>A0A8J7JD88_9CYAN</name>
<keyword evidence="5" id="KW-1185">Reference proteome</keyword>
<dbReference type="InterPro" id="IPR021109">
    <property type="entry name" value="Peptidase_aspartic_dom_sf"/>
</dbReference>
<organism evidence="4 5">
    <name type="scientific">Lusitaniella coriacea LEGE 07157</name>
    <dbReference type="NCBI Taxonomy" id="945747"/>
    <lineage>
        <taxon>Bacteria</taxon>
        <taxon>Bacillati</taxon>
        <taxon>Cyanobacteriota</taxon>
        <taxon>Cyanophyceae</taxon>
        <taxon>Spirulinales</taxon>
        <taxon>Lusitaniellaceae</taxon>
        <taxon>Lusitaniella</taxon>
    </lineage>
</organism>
<gene>
    <name evidence="4" type="ORF">IQ249_18540</name>
</gene>
<dbReference type="InterPro" id="IPR001995">
    <property type="entry name" value="Peptidase_A2_cat"/>
</dbReference>
<dbReference type="RefSeq" id="WP_194030988.1">
    <property type="nucleotide sequence ID" value="NZ_JADEWZ010000033.1"/>
</dbReference>
<feature type="domain" description="Peptidase A2" evidence="3">
    <location>
        <begin position="84"/>
        <end position="98"/>
    </location>
</feature>
<keyword evidence="2" id="KW-0732">Signal</keyword>
<dbReference type="AlphaFoldDB" id="A0A8J7JD88"/>
<sequence length="174" mass="18433">MKKTLIQALLLSLGLSLIPSIARTQSQEGCYMIGADGQRIDLGRICGQPSSGGNSAAQNFKIPIKRRESGTPVIDVVFNGKQTFEMLLDTGASHTVITPAMAEALSLQPVADTASETGVAFPLGLVESMEAGSIAIGDILVAVSPALELGLLGQDFYGSYDVTIREKFVEFRSR</sequence>
<accession>A0A8J7JD88</accession>
<evidence type="ECO:0000256" key="2">
    <source>
        <dbReference type="SAM" id="SignalP"/>
    </source>
</evidence>
<evidence type="ECO:0000313" key="5">
    <source>
        <dbReference type="Proteomes" id="UP000654482"/>
    </source>
</evidence>
<keyword evidence="4" id="KW-0645">Protease</keyword>
<dbReference type="Proteomes" id="UP000654482">
    <property type="component" value="Unassembled WGS sequence"/>
</dbReference>
<dbReference type="SUPFAM" id="SSF50630">
    <property type="entry name" value="Acid proteases"/>
    <property type="match status" value="1"/>
</dbReference>
<protein>
    <submittedName>
        <fullName evidence="4">Retroviral-like aspartic protease family protein</fullName>
    </submittedName>
</protein>
<evidence type="ECO:0000313" key="4">
    <source>
        <dbReference type="EMBL" id="MBE9117900.1"/>
    </source>
</evidence>
<evidence type="ECO:0000256" key="1">
    <source>
        <dbReference type="ARBA" id="ARBA00022801"/>
    </source>
</evidence>
<feature type="signal peptide" evidence="2">
    <location>
        <begin position="1"/>
        <end position="22"/>
    </location>
</feature>
<dbReference type="EMBL" id="JADEWZ010000033">
    <property type="protein sequence ID" value="MBE9117900.1"/>
    <property type="molecule type" value="Genomic_DNA"/>
</dbReference>
<dbReference type="InterPro" id="IPR034122">
    <property type="entry name" value="Retropepsin-like_bacterial"/>
</dbReference>
<dbReference type="PROSITE" id="PS50175">
    <property type="entry name" value="ASP_PROT_RETROV"/>
    <property type="match status" value="1"/>
</dbReference>
<dbReference type="Pfam" id="PF13975">
    <property type="entry name" value="gag-asp_proteas"/>
    <property type="match status" value="1"/>
</dbReference>
<keyword evidence="1" id="KW-0378">Hydrolase</keyword>